<proteinExistence type="predicted"/>
<protein>
    <recommendedName>
        <fullName evidence="2">FlgD Ig-like domain-containing protein</fullName>
    </recommendedName>
</protein>
<sequence>MIVRLFLFPILSVFARAEVIDINTATPIRQGVHIEWYRTVCPGNDGAAIFVWSDTRYGMRNVFAHKIDKNGNFVWGESGAVITDLPGRQEDPVAIEDGSGGAFIAWVDYRFDDSGDIFIQHVDNSGNILMAPDGVALAQQIGQQISINMCTDSLGGVFVTWQDKRGGVDDDIYGTHVGADHSIISPGSGVAIVSEGGTQSAKSIEYAGNNEAFICWSDARLGENIDIFGQRVDMSMQSLFEENGIPIANTPGLETRPRVTFVTNTTSFVTWKSGDENARILYQFVDHTGLVFGDAKAVSEFDAIQTAPRVKRSKTGEVFVQWKDLRFDPVDGDIFMQKVDANGDALWSNGIQVDPSEGVNFSGRFSANNAGGFNIFWEKGVYPEVDIIFQSFDESGQPLSEQALVVAGGDGYQFAPNIIQGSSDSVFVVFADQGSGSIDLRFHYFKGISPLLNDNGALGFKGLDGNIKYNHAFTSASQNVLLMWEDNRETKKIYGNRLTEGVLSHFNGNQVSFSDNSSTEIDLSSPFIINTSTGVYTATFDATETPKKIRINRLSNGIENVWSQSGIALTPQNDQRNAYLVEMGGEGVGCFWSESRSFINGFDIYFQAIDINGAIQLDAGGVVVAQSNGDDYIKDIVPTPDGHYLIFWVEEIWPASRLKFNKIDANGNTVIGWPPSGHSLSNQSLEAKNISVKKISDSGGVLAVWNQDGNFSDIYAQKINWEGAVQWENFGVPVCTADNDQSAVSFDIDSDGLYAFISWEDYRNGTDYNIIGKEININSGNFSSEDIYFSSDTTSQQRPLVKAVAPGEFILIWEDGRGYYNSDPLLINGVDLYGSAFIVGSGRTTGIDGIPISIEYHNQKKAQMTKYNGEDYLLHWIDLRSSGKEELANYYAKTIRRSDILSAGGKGITSSLPNAFSVESAYPNPFNGKISFDFIVPSPGLIEFRVFDINGKLIADYIILSSFPGKHNISWDGRDRFGRLASSGVYYYQFKLGDYINKGKITYLK</sequence>
<dbReference type="Gene3D" id="2.60.40.4070">
    <property type="match status" value="1"/>
</dbReference>
<dbReference type="EMBL" id="UINC01003141">
    <property type="protein sequence ID" value="SVA03707.1"/>
    <property type="molecule type" value="Genomic_DNA"/>
</dbReference>
<name>A0A381SMU9_9ZZZZ</name>
<dbReference type="InterPro" id="IPR026444">
    <property type="entry name" value="Secre_tail"/>
</dbReference>
<reference evidence="1" key="1">
    <citation type="submission" date="2018-05" db="EMBL/GenBank/DDBJ databases">
        <authorList>
            <person name="Lanie J.A."/>
            <person name="Ng W.-L."/>
            <person name="Kazmierczak K.M."/>
            <person name="Andrzejewski T.M."/>
            <person name="Davidsen T.M."/>
            <person name="Wayne K.J."/>
            <person name="Tettelin H."/>
            <person name="Glass J.I."/>
            <person name="Rusch D."/>
            <person name="Podicherti R."/>
            <person name="Tsui H.-C.T."/>
            <person name="Winkler M.E."/>
        </authorList>
    </citation>
    <scope>NUCLEOTIDE SEQUENCE</scope>
</reference>
<dbReference type="NCBIfam" id="TIGR04183">
    <property type="entry name" value="Por_Secre_tail"/>
    <property type="match status" value="1"/>
</dbReference>
<accession>A0A381SMU9</accession>
<gene>
    <name evidence="1" type="ORF">METZ01_LOCUS56561</name>
</gene>
<dbReference type="AlphaFoldDB" id="A0A381SMU9"/>
<evidence type="ECO:0008006" key="2">
    <source>
        <dbReference type="Google" id="ProtNLM"/>
    </source>
</evidence>
<evidence type="ECO:0000313" key="1">
    <source>
        <dbReference type="EMBL" id="SVA03707.1"/>
    </source>
</evidence>
<organism evidence="1">
    <name type="scientific">marine metagenome</name>
    <dbReference type="NCBI Taxonomy" id="408172"/>
    <lineage>
        <taxon>unclassified sequences</taxon>
        <taxon>metagenomes</taxon>
        <taxon>ecological metagenomes</taxon>
    </lineage>
</organism>